<comment type="function">
    <text evidence="6">Removes the formyl group from the N-terminal Met of newly synthesized proteins.</text>
</comment>
<dbReference type="PANTHER" id="PTHR10458">
    <property type="entry name" value="PEPTIDE DEFORMYLASE"/>
    <property type="match status" value="1"/>
</dbReference>
<dbReference type="EMBL" id="WBOF01000001">
    <property type="protein sequence ID" value="MQS15710.1"/>
    <property type="molecule type" value="Genomic_DNA"/>
</dbReference>
<evidence type="ECO:0000256" key="2">
    <source>
        <dbReference type="ARBA" id="ARBA00022723"/>
    </source>
</evidence>
<feature type="compositionally biased region" description="Low complexity" evidence="7">
    <location>
        <begin position="16"/>
        <end position="32"/>
    </location>
</feature>
<evidence type="ECO:0000256" key="4">
    <source>
        <dbReference type="ARBA" id="ARBA00022917"/>
    </source>
</evidence>
<dbReference type="GO" id="GO:0006412">
    <property type="term" value="P:translation"/>
    <property type="evidence" value="ECO:0007669"/>
    <property type="project" value="UniProtKB-KW"/>
</dbReference>
<dbReference type="PANTHER" id="PTHR10458:SF2">
    <property type="entry name" value="PEPTIDE DEFORMYLASE, MITOCHONDRIAL"/>
    <property type="match status" value="1"/>
</dbReference>
<keyword evidence="9" id="KW-1185">Reference proteome</keyword>
<evidence type="ECO:0000256" key="5">
    <source>
        <dbReference type="ARBA" id="ARBA00023004"/>
    </source>
</evidence>
<proteinExistence type="inferred from homology"/>
<dbReference type="SUPFAM" id="SSF56420">
    <property type="entry name" value="Peptide deformylase"/>
    <property type="match status" value="1"/>
</dbReference>
<dbReference type="InterPro" id="IPR023635">
    <property type="entry name" value="Peptide_deformylase"/>
</dbReference>
<dbReference type="AlphaFoldDB" id="A0A6N7KW07"/>
<dbReference type="Pfam" id="PF01327">
    <property type="entry name" value="Pep_deformylase"/>
    <property type="match status" value="1"/>
</dbReference>
<evidence type="ECO:0000256" key="1">
    <source>
        <dbReference type="ARBA" id="ARBA00010759"/>
    </source>
</evidence>
<name>A0A6N7KW07_9ACTN</name>
<dbReference type="GO" id="GO:0046872">
    <property type="term" value="F:metal ion binding"/>
    <property type="evidence" value="ECO:0007669"/>
    <property type="project" value="UniProtKB-KW"/>
</dbReference>
<dbReference type="InterPro" id="IPR036821">
    <property type="entry name" value="Peptide_deformylase_sf"/>
</dbReference>
<dbReference type="Gene3D" id="3.90.45.10">
    <property type="entry name" value="Peptide deformylase"/>
    <property type="match status" value="1"/>
</dbReference>
<feature type="compositionally biased region" description="Basic and acidic residues" evidence="7">
    <location>
        <begin position="71"/>
        <end position="107"/>
    </location>
</feature>
<feature type="region of interest" description="Disordered" evidence="7">
    <location>
        <begin position="1"/>
        <end position="113"/>
    </location>
</feature>
<keyword evidence="5" id="KW-0408">Iron</keyword>
<evidence type="ECO:0000256" key="3">
    <source>
        <dbReference type="ARBA" id="ARBA00022801"/>
    </source>
</evidence>
<gene>
    <name evidence="8" type="ORF">F7Q99_26430</name>
</gene>
<sequence length="179" mass="19640">MASPTSSKHIWGPSEAAATSTARTRGTYGGATCCWSPATGPPSCTSGSATDPARPRQPGPPPQRLLSSTTLDDHSRLLVRLARDYEGPQRHLGSDDPLVDEHGHEPSARPAITKDGNPLVIEGKGYFARCLQHETDHLEGQLYMDRLSKRDRKDTLRQTAERREAVFARRTRRAAELDS</sequence>
<keyword evidence="2" id="KW-0479">Metal-binding</keyword>
<dbReference type="Proteomes" id="UP000450000">
    <property type="component" value="Unassembled WGS sequence"/>
</dbReference>
<evidence type="ECO:0000256" key="6">
    <source>
        <dbReference type="ARBA" id="ARBA00037114"/>
    </source>
</evidence>
<evidence type="ECO:0000313" key="8">
    <source>
        <dbReference type="EMBL" id="MQS15710.1"/>
    </source>
</evidence>
<accession>A0A6N7KW07</accession>
<organism evidence="8 9">
    <name type="scientific">Streptomyces kaniharaensis</name>
    <dbReference type="NCBI Taxonomy" id="212423"/>
    <lineage>
        <taxon>Bacteria</taxon>
        <taxon>Bacillati</taxon>
        <taxon>Actinomycetota</taxon>
        <taxon>Actinomycetes</taxon>
        <taxon>Kitasatosporales</taxon>
        <taxon>Streptomycetaceae</taxon>
        <taxon>Streptomyces</taxon>
    </lineage>
</organism>
<comment type="caution">
    <text evidence="8">The sequence shown here is derived from an EMBL/GenBank/DDBJ whole genome shotgun (WGS) entry which is preliminary data.</text>
</comment>
<reference evidence="8 9" key="1">
    <citation type="submission" date="2019-09" db="EMBL/GenBank/DDBJ databases">
        <title>Genome Sequences of Streptomyces kaniharaensis ATCC 21070.</title>
        <authorList>
            <person name="Zhu W."/>
            <person name="De Crecy-Lagard V."/>
            <person name="Richards N.G."/>
        </authorList>
    </citation>
    <scope>NUCLEOTIDE SEQUENCE [LARGE SCALE GENOMIC DNA]</scope>
    <source>
        <strain evidence="8 9">SF-557</strain>
    </source>
</reference>
<evidence type="ECO:0000313" key="9">
    <source>
        <dbReference type="Proteomes" id="UP000450000"/>
    </source>
</evidence>
<dbReference type="GO" id="GO:0042586">
    <property type="term" value="F:peptide deformylase activity"/>
    <property type="evidence" value="ECO:0007669"/>
    <property type="project" value="InterPro"/>
</dbReference>
<keyword evidence="4" id="KW-0648">Protein biosynthesis</keyword>
<evidence type="ECO:0000256" key="7">
    <source>
        <dbReference type="SAM" id="MobiDB-lite"/>
    </source>
</evidence>
<keyword evidence="3" id="KW-0378">Hydrolase</keyword>
<protein>
    <recommendedName>
        <fullName evidence="10">Peptide deformylase</fullName>
    </recommendedName>
</protein>
<comment type="similarity">
    <text evidence="1">Belongs to the polypeptide deformylase family.</text>
</comment>
<evidence type="ECO:0008006" key="10">
    <source>
        <dbReference type="Google" id="ProtNLM"/>
    </source>
</evidence>
<dbReference type="OrthoDB" id="9804313at2"/>